<dbReference type="Proteomes" id="UP001281147">
    <property type="component" value="Unassembled WGS sequence"/>
</dbReference>
<keyword evidence="2" id="KW-1185">Reference proteome</keyword>
<reference evidence="1" key="1">
    <citation type="submission" date="2023-07" db="EMBL/GenBank/DDBJ databases">
        <title>Black Yeasts Isolated from many extreme environments.</title>
        <authorList>
            <person name="Coleine C."/>
            <person name="Stajich J.E."/>
            <person name="Selbmann L."/>
        </authorList>
    </citation>
    <scope>NUCLEOTIDE SEQUENCE</scope>
    <source>
        <strain evidence="1">CCFEE 5714</strain>
    </source>
</reference>
<evidence type="ECO:0000313" key="1">
    <source>
        <dbReference type="EMBL" id="KAK3683069.1"/>
    </source>
</evidence>
<accession>A0ACC3MAT6</accession>
<evidence type="ECO:0000313" key="2">
    <source>
        <dbReference type="Proteomes" id="UP001281147"/>
    </source>
</evidence>
<protein>
    <submittedName>
        <fullName evidence="1">Uncharacterized protein</fullName>
    </submittedName>
</protein>
<proteinExistence type="predicted"/>
<name>A0ACC3MAT6_9PEZI</name>
<gene>
    <name evidence="1" type="ORF">LTR37_020607</name>
</gene>
<feature type="non-terminal residue" evidence="1">
    <location>
        <position position="1"/>
    </location>
</feature>
<organism evidence="1 2">
    <name type="scientific">Vermiconidia calcicola</name>
    <dbReference type="NCBI Taxonomy" id="1690605"/>
    <lineage>
        <taxon>Eukaryota</taxon>
        <taxon>Fungi</taxon>
        <taxon>Dikarya</taxon>
        <taxon>Ascomycota</taxon>
        <taxon>Pezizomycotina</taxon>
        <taxon>Dothideomycetes</taxon>
        <taxon>Dothideomycetidae</taxon>
        <taxon>Mycosphaerellales</taxon>
        <taxon>Extremaceae</taxon>
        <taxon>Vermiconidia</taxon>
    </lineage>
</organism>
<sequence length="574" mass="61506">AASTFDVELCPPHWRLPQKRSLKEKLTNILLKDWQSYPPPRTSSPPQRPVIMRMKDSDDYITARAANPRTGLISPSIGGRTPDTPGAALQQAARDDPPSPTPEVQARPTLRRANKGRKVSGGTAAKSRAEGNGWLTDGAATVASPKVSTAKAGAGLVLPIMRPPISEDAFVVNMPSAQEPQPYAYPGYSAKQIAAFQHYRRKARRVSSEGYDQRLLNAPRQLPSDSTECGNGARNLPPEQSCVKSVSDIRVPHTSGYKSAGVPAMNITAAKKGAEARNPGHGSDAPNCVGGAEVSGATFAPFSCPRTPVDHSSADTVTAMQTLPSATEHQAAVVKHVHRKPVASSQGRPIATNVHSSRKCDDRSIEKPSFHASAQKHPPTDLKDLPRIDLKHPSIAGMPQAHPKQHHDQRSGTRKCSLGCTKDADSNVCLERRLVAVDNASSIPSLFHGVHASTTSAFVAESGSLRDGQQVKSYQLFDIVVTIIVGIVDGCKHLNLPAIPRPGVLDDLTSEETTPQQKINALRTILSSTGQAIVMLVITAALWQVGSLVVRVLGIIFWPVMAPIKILSWLLGNE</sequence>
<comment type="caution">
    <text evidence="1">The sequence shown here is derived from an EMBL/GenBank/DDBJ whole genome shotgun (WGS) entry which is preliminary data.</text>
</comment>
<dbReference type="EMBL" id="JAUTXU010000372">
    <property type="protein sequence ID" value="KAK3683069.1"/>
    <property type="molecule type" value="Genomic_DNA"/>
</dbReference>